<dbReference type="EMBL" id="SMKL01000069">
    <property type="protein sequence ID" value="TDC47714.1"/>
    <property type="molecule type" value="Genomic_DNA"/>
</dbReference>
<dbReference type="GO" id="GO:0008757">
    <property type="term" value="F:S-adenosylmethionine-dependent methyltransferase activity"/>
    <property type="evidence" value="ECO:0007669"/>
    <property type="project" value="InterPro"/>
</dbReference>
<dbReference type="Proteomes" id="UP000295621">
    <property type="component" value="Unassembled WGS sequence"/>
</dbReference>
<accession>A0A4R4RET4</accession>
<feature type="non-terminal residue" evidence="2">
    <location>
        <position position="150"/>
    </location>
</feature>
<protein>
    <submittedName>
        <fullName evidence="2">Methyltransferase domain-containing protein</fullName>
    </submittedName>
</protein>
<feature type="domain" description="Methyltransferase type 11" evidence="1">
    <location>
        <begin position="54"/>
        <end position="149"/>
    </location>
</feature>
<dbReference type="GO" id="GO:0032259">
    <property type="term" value="P:methylation"/>
    <property type="evidence" value="ECO:0007669"/>
    <property type="project" value="UniProtKB-KW"/>
</dbReference>
<evidence type="ECO:0000313" key="3">
    <source>
        <dbReference type="Proteomes" id="UP000295621"/>
    </source>
</evidence>
<keyword evidence="2" id="KW-0808">Transferase</keyword>
<reference evidence="2 3" key="1">
    <citation type="submission" date="2019-02" db="EMBL/GenBank/DDBJ databases">
        <title>Draft genome sequences of novel Actinobacteria.</title>
        <authorList>
            <person name="Sahin N."/>
            <person name="Ay H."/>
            <person name="Saygin H."/>
        </authorList>
    </citation>
    <scope>NUCLEOTIDE SEQUENCE [LARGE SCALE GENOMIC DNA]</scope>
    <source>
        <strain evidence="2 3">KC603</strain>
    </source>
</reference>
<evidence type="ECO:0000313" key="2">
    <source>
        <dbReference type="EMBL" id="TDC47714.1"/>
    </source>
</evidence>
<dbReference type="Gene3D" id="3.40.50.150">
    <property type="entry name" value="Vaccinia Virus protein VP39"/>
    <property type="match status" value="1"/>
</dbReference>
<dbReference type="CDD" id="cd02440">
    <property type="entry name" value="AdoMet_MTases"/>
    <property type="match status" value="1"/>
</dbReference>
<dbReference type="RefSeq" id="WP_131986939.1">
    <property type="nucleotide sequence ID" value="NZ_SMKL01000069.1"/>
</dbReference>
<comment type="caution">
    <text evidence="2">The sequence shown here is derived from an EMBL/GenBank/DDBJ whole genome shotgun (WGS) entry which is preliminary data.</text>
</comment>
<dbReference type="AlphaFoldDB" id="A0A4R4RET4"/>
<dbReference type="InterPro" id="IPR013216">
    <property type="entry name" value="Methyltransf_11"/>
</dbReference>
<sequence>MADATSFARVDGVSVPLRAAMTGYLDRAAGHHAIQRVRRVAQEALALGLGQRVLDAGCGLGEVARSLAVAVGSEGEVHAVDTSQVLIDEARRRLRNDPPPPESARIRYALGDVTELPFADGTFDAVRCERVLQHLAEPDRAVTELVRVTG</sequence>
<gene>
    <name evidence="2" type="ORF">E1212_23380</name>
</gene>
<proteinExistence type="predicted"/>
<dbReference type="PANTHER" id="PTHR43591:SF24">
    <property type="entry name" value="2-METHOXY-6-POLYPRENYL-1,4-BENZOQUINOL METHYLASE, MITOCHONDRIAL"/>
    <property type="match status" value="1"/>
</dbReference>
<organism evidence="2 3">
    <name type="scientific">Jiangella ureilytica</name>
    <dbReference type="NCBI Taxonomy" id="2530374"/>
    <lineage>
        <taxon>Bacteria</taxon>
        <taxon>Bacillati</taxon>
        <taxon>Actinomycetota</taxon>
        <taxon>Actinomycetes</taxon>
        <taxon>Jiangellales</taxon>
        <taxon>Jiangellaceae</taxon>
        <taxon>Jiangella</taxon>
    </lineage>
</organism>
<keyword evidence="2" id="KW-0489">Methyltransferase</keyword>
<dbReference type="PANTHER" id="PTHR43591">
    <property type="entry name" value="METHYLTRANSFERASE"/>
    <property type="match status" value="1"/>
</dbReference>
<dbReference type="OrthoDB" id="3636702at2"/>
<keyword evidence="3" id="KW-1185">Reference proteome</keyword>
<evidence type="ECO:0000259" key="1">
    <source>
        <dbReference type="Pfam" id="PF08241"/>
    </source>
</evidence>
<dbReference type="InterPro" id="IPR029063">
    <property type="entry name" value="SAM-dependent_MTases_sf"/>
</dbReference>
<dbReference type="SUPFAM" id="SSF53335">
    <property type="entry name" value="S-adenosyl-L-methionine-dependent methyltransferases"/>
    <property type="match status" value="1"/>
</dbReference>
<dbReference type="Pfam" id="PF08241">
    <property type="entry name" value="Methyltransf_11"/>
    <property type="match status" value="1"/>
</dbReference>
<name>A0A4R4RET4_9ACTN</name>